<dbReference type="Proteomes" id="UP000694300">
    <property type="component" value="Unassembled WGS sequence"/>
</dbReference>
<gene>
    <name evidence="3" type="ORF">I4I82_31920</name>
</gene>
<dbReference type="EMBL" id="JADQDF010000001">
    <property type="protein sequence ID" value="MBW0132255.1"/>
    <property type="molecule type" value="Genomic_DNA"/>
</dbReference>
<proteinExistence type="predicted"/>
<evidence type="ECO:0000256" key="1">
    <source>
        <dbReference type="ARBA" id="ARBA00023115"/>
    </source>
</evidence>
<dbReference type="Pfam" id="PF05430">
    <property type="entry name" value="Methyltransf_30"/>
    <property type="match status" value="1"/>
</dbReference>
<keyword evidence="4" id="KW-1185">Reference proteome</keyword>
<comment type="caution">
    <text evidence="3">The sequence shown here is derived from an EMBL/GenBank/DDBJ whole genome shotgun (WGS) entry which is preliminary data.</text>
</comment>
<evidence type="ECO:0000313" key="4">
    <source>
        <dbReference type="Proteomes" id="UP000694300"/>
    </source>
</evidence>
<keyword evidence="1" id="KW-0620">Polyamine biosynthesis</keyword>
<dbReference type="InterPro" id="IPR008471">
    <property type="entry name" value="MnmC-like_methylTransf"/>
</dbReference>
<dbReference type="PANTHER" id="PTHR43317:SF1">
    <property type="entry name" value="THERMOSPERMINE SYNTHASE ACAULIS5"/>
    <property type="match status" value="1"/>
</dbReference>
<evidence type="ECO:0000259" key="2">
    <source>
        <dbReference type="Pfam" id="PF05430"/>
    </source>
</evidence>
<sequence length="289" mass="29850">MGRALRPARGGRTARASVRAEVDHGVAELLGDPDRPQGWTLLVDGTAQSHVDLDDPTHLEFEYVRRMAHVVDLAADLGAPLRALHLGGGAWTLPRFVAVTRPGSRQRVVEIDGGLVDLVSARLPADGLELDVVVGDARAALARAPAASVDLLVLDVFAGARTPAHLTSAEFVADAARVLAPGGTYVANIADGAGLAFARTQFAAAAAAFAHLAALVAPAVLDGRRFGNVVLVGSDRELPVDGLVRAAAADPFPARVLDDARIRAMAGTAASDRAAVPSPMPPSGFFGRP</sequence>
<evidence type="ECO:0000313" key="3">
    <source>
        <dbReference type="EMBL" id="MBW0132255.1"/>
    </source>
</evidence>
<dbReference type="RefSeq" id="WP_308280147.1">
    <property type="nucleotide sequence ID" value="NZ_JADQDE010000539.1"/>
</dbReference>
<accession>A0ABS6UJ26</accession>
<dbReference type="PANTHER" id="PTHR43317">
    <property type="entry name" value="THERMOSPERMINE SYNTHASE ACAULIS5"/>
    <property type="match status" value="1"/>
</dbReference>
<reference evidence="3 4" key="1">
    <citation type="submission" date="2020-11" db="EMBL/GenBank/DDBJ databases">
        <title>Pseudonocardia abyssalis sp. nov. and Pseudonocardia oceani sp. nov., description and phylogenomic analysis of two novel actinomycetes isolated from the deep Southern Ocean.</title>
        <authorList>
            <person name="Parra J."/>
        </authorList>
    </citation>
    <scope>NUCLEOTIDE SEQUENCE [LARGE SCALE GENOMIC DNA]</scope>
    <source>
        <strain evidence="4">KRD185</strain>
    </source>
</reference>
<feature type="domain" description="MnmC-like methyltransferase" evidence="2">
    <location>
        <begin position="123"/>
        <end position="186"/>
    </location>
</feature>
<dbReference type="NCBIfam" id="NF037959">
    <property type="entry name" value="MFS_SpdSyn"/>
    <property type="match status" value="1"/>
</dbReference>
<protein>
    <submittedName>
        <fullName evidence="3">Fused MFS/spermidine synthase</fullName>
    </submittedName>
</protein>
<name>A0ABS6UJ26_9PSEU</name>
<organism evidence="3 4">
    <name type="scientific">Pseudonocardia oceani</name>
    <dbReference type="NCBI Taxonomy" id="2792013"/>
    <lineage>
        <taxon>Bacteria</taxon>
        <taxon>Bacillati</taxon>
        <taxon>Actinomycetota</taxon>
        <taxon>Actinomycetes</taxon>
        <taxon>Pseudonocardiales</taxon>
        <taxon>Pseudonocardiaceae</taxon>
        <taxon>Pseudonocardia</taxon>
    </lineage>
</organism>